<sequence length="97" mass="10779">MGFVTSPHPTIRSLGSISPPIYRIELETTWVSGADGPGLLDSLSDELFELLELDDDELESVEVLEQDDEDTRLGVKTFLKLQLVIPPELMLQQVIPS</sequence>
<gene>
    <name evidence="1" type="ORF">PMACD_LOCUS14686</name>
</gene>
<name>A0A821XCT0_9NEOP</name>
<keyword evidence="2" id="KW-1185">Reference proteome</keyword>
<accession>A0A821XCT0</accession>
<evidence type="ECO:0000313" key="1">
    <source>
        <dbReference type="EMBL" id="CAF4940534.1"/>
    </source>
</evidence>
<organism evidence="1 2">
    <name type="scientific">Pieris macdunnoughi</name>
    <dbReference type="NCBI Taxonomy" id="345717"/>
    <lineage>
        <taxon>Eukaryota</taxon>
        <taxon>Metazoa</taxon>
        <taxon>Ecdysozoa</taxon>
        <taxon>Arthropoda</taxon>
        <taxon>Hexapoda</taxon>
        <taxon>Insecta</taxon>
        <taxon>Pterygota</taxon>
        <taxon>Neoptera</taxon>
        <taxon>Endopterygota</taxon>
        <taxon>Lepidoptera</taxon>
        <taxon>Glossata</taxon>
        <taxon>Ditrysia</taxon>
        <taxon>Papilionoidea</taxon>
        <taxon>Pieridae</taxon>
        <taxon>Pierinae</taxon>
        <taxon>Pieris</taxon>
    </lineage>
</organism>
<protein>
    <submittedName>
        <fullName evidence="1">Uncharacterized protein</fullName>
    </submittedName>
</protein>
<proteinExistence type="predicted"/>
<dbReference type="AlphaFoldDB" id="A0A821XCT0"/>
<evidence type="ECO:0000313" key="2">
    <source>
        <dbReference type="Proteomes" id="UP000663880"/>
    </source>
</evidence>
<dbReference type="Proteomes" id="UP000663880">
    <property type="component" value="Unassembled WGS sequence"/>
</dbReference>
<dbReference type="EMBL" id="CAJOBZ010000066">
    <property type="protein sequence ID" value="CAF4940534.1"/>
    <property type="molecule type" value="Genomic_DNA"/>
</dbReference>
<comment type="caution">
    <text evidence="1">The sequence shown here is derived from an EMBL/GenBank/DDBJ whole genome shotgun (WGS) entry which is preliminary data.</text>
</comment>
<reference evidence="1" key="1">
    <citation type="submission" date="2021-02" db="EMBL/GenBank/DDBJ databases">
        <authorList>
            <person name="Steward A R."/>
        </authorList>
    </citation>
    <scope>NUCLEOTIDE SEQUENCE</scope>
</reference>